<evidence type="ECO:0000313" key="3">
    <source>
        <dbReference type="EMBL" id="MBD1391720.1"/>
    </source>
</evidence>
<proteinExistence type="predicted"/>
<protein>
    <submittedName>
        <fullName evidence="3">DUF4833 domain-containing protein</fullName>
    </submittedName>
</protein>
<dbReference type="AlphaFoldDB" id="A0A926RZC3"/>
<organism evidence="3 4">
    <name type="scientific">Mucilaginibacter glaciei</name>
    <dbReference type="NCBI Taxonomy" id="2772109"/>
    <lineage>
        <taxon>Bacteria</taxon>
        <taxon>Pseudomonadati</taxon>
        <taxon>Bacteroidota</taxon>
        <taxon>Sphingobacteriia</taxon>
        <taxon>Sphingobacteriales</taxon>
        <taxon>Sphingobacteriaceae</taxon>
        <taxon>Mucilaginibacter</taxon>
    </lineage>
</organism>
<sequence>MNNNTPIKIIVSLLLFINFTLPLSAAVKYNNPIAADSAANKKHQKPQQAFPTPPADANRLFYVQRSSNINTLIYDLNIDKKTGRPDEDSPVHPYWIRYNERGQKEELNYIQRKFAYGLTSKAVGNDKYDIRFVSYKKFPLTLMKASDGKYRIFATVNQKQMMLNYVFIKIEGGSFWLPNVVYVELKGTDPVSGKEITERFKP</sequence>
<keyword evidence="1" id="KW-0732">Signal</keyword>
<dbReference type="InterPro" id="IPR032269">
    <property type="entry name" value="DUF4833"/>
</dbReference>
<keyword evidence="4" id="KW-1185">Reference proteome</keyword>
<dbReference type="RefSeq" id="WP_191159929.1">
    <property type="nucleotide sequence ID" value="NZ_JACWMX010000001.1"/>
</dbReference>
<accession>A0A926RZC3</accession>
<evidence type="ECO:0000259" key="2">
    <source>
        <dbReference type="Pfam" id="PF16117"/>
    </source>
</evidence>
<evidence type="ECO:0000313" key="4">
    <source>
        <dbReference type="Proteomes" id="UP000619078"/>
    </source>
</evidence>
<dbReference type="Pfam" id="PF16117">
    <property type="entry name" value="DUF4833"/>
    <property type="match status" value="1"/>
</dbReference>
<reference evidence="3" key="1">
    <citation type="submission" date="2020-09" db="EMBL/GenBank/DDBJ databases">
        <title>Novel species of Mucilaginibacter isolated from a glacier on the Tibetan Plateau.</title>
        <authorList>
            <person name="Liu Q."/>
            <person name="Xin Y.-H."/>
        </authorList>
    </citation>
    <scope>NUCLEOTIDE SEQUENCE</scope>
    <source>
        <strain evidence="3">ZB1P21</strain>
    </source>
</reference>
<gene>
    <name evidence="3" type="ORF">IDJ76_01290</name>
</gene>
<comment type="caution">
    <text evidence="3">The sequence shown here is derived from an EMBL/GenBank/DDBJ whole genome shotgun (WGS) entry which is preliminary data.</text>
</comment>
<feature type="domain" description="DUF4833" evidence="2">
    <location>
        <begin position="61"/>
        <end position="199"/>
    </location>
</feature>
<name>A0A926RZC3_9SPHI</name>
<evidence type="ECO:0000256" key="1">
    <source>
        <dbReference type="SAM" id="SignalP"/>
    </source>
</evidence>
<feature type="chain" id="PRO_5037250290" evidence="1">
    <location>
        <begin position="26"/>
        <end position="202"/>
    </location>
</feature>
<dbReference type="Proteomes" id="UP000619078">
    <property type="component" value="Unassembled WGS sequence"/>
</dbReference>
<feature type="signal peptide" evidence="1">
    <location>
        <begin position="1"/>
        <end position="25"/>
    </location>
</feature>
<dbReference type="EMBL" id="JACWMX010000001">
    <property type="protein sequence ID" value="MBD1391720.1"/>
    <property type="molecule type" value="Genomic_DNA"/>
</dbReference>